<keyword evidence="5" id="KW-1133">Transmembrane helix</keyword>
<dbReference type="RefSeq" id="XP_016212062.1">
    <property type="nucleotide sequence ID" value="XM_016359980.1"/>
</dbReference>
<dbReference type="Proteomes" id="UP000053259">
    <property type="component" value="Unassembled WGS sequence"/>
</dbReference>
<dbReference type="HOGENOM" id="CLU_161486_3_1_1"/>
<keyword evidence="7" id="KW-1185">Reference proteome</keyword>
<feature type="transmembrane region" description="Helical" evidence="5">
    <location>
        <begin position="6"/>
        <end position="25"/>
    </location>
</feature>
<dbReference type="InterPro" id="IPR031568">
    <property type="entry name" value="Pet117"/>
</dbReference>
<evidence type="ECO:0008006" key="8">
    <source>
        <dbReference type="Google" id="ProtNLM"/>
    </source>
</evidence>
<evidence type="ECO:0000313" key="7">
    <source>
        <dbReference type="Proteomes" id="UP000053259"/>
    </source>
</evidence>
<dbReference type="AlphaFoldDB" id="A0A0D2A625"/>
<dbReference type="STRING" id="253628.A0A0D2A625"/>
<dbReference type="PANTHER" id="PTHR28163:SF1">
    <property type="entry name" value="PROTEIN PET117 HOMOLOG, MITOCHONDRIAL"/>
    <property type="match status" value="1"/>
</dbReference>
<accession>A0A0D2A625</accession>
<evidence type="ECO:0000256" key="4">
    <source>
        <dbReference type="ARBA" id="ARBA00023128"/>
    </source>
</evidence>
<dbReference type="EMBL" id="KN847550">
    <property type="protein sequence ID" value="KIW02193.1"/>
    <property type="molecule type" value="Genomic_DNA"/>
</dbReference>
<keyword evidence="4" id="KW-0496">Mitochondrion</keyword>
<keyword evidence="3" id="KW-0809">Transit peptide</keyword>
<evidence type="ECO:0000313" key="6">
    <source>
        <dbReference type="EMBL" id="KIW02193.1"/>
    </source>
</evidence>
<evidence type="ECO:0000256" key="2">
    <source>
        <dbReference type="ARBA" id="ARBA00008197"/>
    </source>
</evidence>
<evidence type="ECO:0000256" key="3">
    <source>
        <dbReference type="ARBA" id="ARBA00022946"/>
    </source>
</evidence>
<dbReference type="GeneID" id="27314323"/>
<dbReference type="PANTHER" id="PTHR28163">
    <property type="entry name" value="PROTEIN PET117 HOMOLOG, MITOCHONDRIAL"/>
    <property type="match status" value="1"/>
</dbReference>
<dbReference type="GO" id="GO:0033617">
    <property type="term" value="P:mitochondrial respiratory chain complex IV assembly"/>
    <property type="evidence" value="ECO:0007669"/>
    <property type="project" value="TreeGrafter"/>
</dbReference>
<gene>
    <name evidence="6" type="ORF">PV09_06350</name>
</gene>
<dbReference type="VEuPathDB" id="FungiDB:PV09_06350"/>
<reference evidence="6 7" key="1">
    <citation type="submission" date="2015-01" db="EMBL/GenBank/DDBJ databases">
        <title>The Genome Sequence of Ochroconis gallopava CBS43764.</title>
        <authorList>
            <consortium name="The Broad Institute Genomics Platform"/>
            <person name="Cuomo C."/>
            <person name="de Hoog S."/>
            <person name="Gorbushina A."/>
            <person name="Stielow B."/>
            <person name="Teixiera M."/>
            <person name="Abouelleil A."/>
            <person name="Chapman S.B."/>
            <person name="Priest M."/>
            <person name="Young S.K."/>
            <person name="Wortman J."/>
            <person name="Nusbaum C."/>
            <person name="Birren B."/>
        </authorList>
    </citation>
    <scope>NUCLEOTIDE SEQUENCE [LARGE SCALE GENOMIC DNA]</scope>
    <source>
        <strain evidence="6 7">CBS 43764</strain>
    </source>
</reference>
<dbReference type="OrthoDB" id="76305at2759"/>
<evidence type="ECO:0000256" key="5">
    <source>
        <dbReference type="SAM" id="Phobius"/>
    </source>
</evidence>
<protein>
    <recommendedName>
        <fullName evidence="8">Cytochrome c oxidase assembly protein</fullName>
    </recommendedName>
</protein>
<dbReference type="GO" id="GO:0005739">
    <property type="term" value="C:mitochondrion"/>
    <property type="evidence" value="ECO:0007669"/>
    <property type="project" value="UniProtKB-SubCell"/>
</dbReference>
<comment type="subcellular location">
    <subcellularLocation>
        <location evidence="1">Mitochondrion</location>
    </subcellularLocation>
</comment>
<proteinExistence type="inferred from homology"/>
<sequence length="78" mass="8645">MSTASKVTLALTSIGAIGIIVGVHYGQKAERAAMHAGVIRDMERQARIQAERQLDFDMQQALEKEYRKVQDVRDASQG</sequence>
<organism evidence="6 7">
    <name type="scientific">Verruconis gallopava</name>
    <dbReference type="NCBI Taxonomy" id="253628"/>
    <lineage>
        <taxon>Eukaryota</taxon>
        <taxon>Fungi</taxon>
        <taxon>Dikarya</taxon>
        <taxon>Ascomycota</taxon>
        <taxon>Pezizomycotina</taxon>
        <taxon>Dothideomycetes</taxon>
        <taxon>Pleosporomycetidae</taxon>
        <taxon>Venturiales</taxon>
        <taxon>Sympoventuriaceae</taxon>
        <taxon>Verruconis</taxon>
    </lineage>
</organism>
<keyword evidence="5" id="KW-0812">Transmembrane</keyword>
<evidence type="ECO:0000256" key="1">
    <source>
        <dbReference type="ARBA" id="ARBA00004173"/>
    </source>
</evidence>
<dbReference type="InParanoid" id="A0A0D2A625"/>
<dbReference type="Pfam" id="PF15786">
    <property type="entry name" value="PET117"/>
    <property type="match status" value="1"/>
</dbReference>
<keyword evidence="5" id="KW-0472">Membrane</keyword>
<name>A0A0D2A625_9PEZI</name>
<comment type="similarity">
    <text evidence="2">Belongs to the PET117 family.</text>
</comment>